<keyword evidence="4 6" id="KW-0472">Membrane</keyword>
<evidence type="ECO:0000256" key="3">
    <source>
        <dbReference type="ARBA" id="ARBA00022989"/>
    </source>
</evidence>
<dbReference type="VEuPathDB" id="FungiDB:PV06_10402"/>
<sequence length="304" mass="33529">MSATATSGSSTPVTPQATPSDTANCTLDTCPLDSSFYMYRINLVPNVAFLAFFSCSLLAFICVYALTRRWFSFLVAMALGTVCEIIGYMGRILSHHNQWEENYFLIQIICLTIGPAFFSAGIYLCLSHIVGLFGPEHSRIPATWYPKMFIPCDIVALILQATGGAIAAIALGDGTSLDTGDNIMIAGLSFQVLTLLIFIVICVDFGFRVWKGQKVGKEAHSEPTTKPPTVSWQVKGFLAAVALSTFTIFWRCTYRVAELSRGWTGPITRRQDLFVWFEGFLISIAVAALEVFHPSLCLRENRTD</sequence>
<keyword evidence="8" id="KW-1185">Reference proteome</keyword>
<dbReference type="GeneID" id="27362476"/>
<dbReference type="STRING" id="215243.A0A0D2BIX7"/>
<protein>
    <recommendedName>
        <fullName evidence="9">Sphingoid long-chain base transporter RSB1</fullName>
    </recommendedName>
</protein>
<dbReference type="OrthoDB" id="1919336at2759"/>
<evidence type="ECO:0000256" key="2">
    <source>
        <dbReference type="ARBA" id="ARBA00022692"/>
    </source>
</evidence>
<proteinExistence type="predicted"/>
<reference evidence="7 8" key="1">
    <citation type="submission" date="2015-01" db="EMBL/GenBank/DDBJ databases">
        <title>The Genome Sequence of Exophiala oligosperma CBS72588.</title>
        <authorList>
            <consortium name="The Broad Institute Genomics Platform"/>
            <person name="Cuomo C."/>
            <person name="de Hoog S."/>
            <person name="Gorbushina A."/>
            <person name="Stielow B."/>
            <person name="Teixiera M."/>
            <person name="Abouelleil A."/>
            <person name="Chapman S.B."/>
            <person name="Priest M."/>
            <person name="Young S.K."/>
            <person name="Wortman J."/>
            <person name="Nusbaum C."/>
            <person name="Birren B."/>
        </authorList>
    </citation>
    <scope>NUCLEOTIDE SEQUENCE [LARGE SCALE GENOMIC DNA]</scope>
    <source>
        <strain evidence="7 8">CBS 72588</strain>
    </source>
</reference>
<organism evidence="7 8">
    <name type="scientific">Exophiala oligosperma</name>
    <dbReference type="NCBI Taxonomy" id="215243"/>
    <lineage>
        <taxon>Eukaryota</taxon>
        <taxon>Fungi</taxon>
        <taxon>Dikarya</taxon>
        <taxon>Ascomycota</taxon>
        <taxon>Pezizomycotina</taxon>
        <taxon>Eurotiomycetes</taxon>
        <taxon>Chaetothyriomycetidae</taxon>
        <taxon>Chaetothyriales</taxon>
        <taxon>Herpotrichiellaceae</taxon>
        <taxon>Exophiala</taxon>
    </lineage>
</organism>
<feature type="transmembrane region" description="Helical" evidence="6">
    <location>
        <begin position="154"/>
        <end position="171"/>
    </location>
</feature>
<accession>A0A0D2BIX7</accession>
<keyword evidence="2 6" id="KW-0812">Transmembrane</keyword>
<dbReference type="Pfam" id="PF04479">
    <property type="entry name" value="RTA1"/>
    <property type="match status" value="1"/>
</dbReference>
<evidence type="ECO:0008006" key="9">
    <source>
        <dbReference type="Google" id="ProtNLM"/>
    </source>
</evidence>
<feature type="transmembrane region" description="Helical" evidence="6">
    <location>
        <begin position="273"/>
        <end position="292"/>
    </location>
</feature>
<feature type="transmembrane region" description="Helical" evidence="6">
    <location>
        <begin position="183"/>
        <end position="207"/>
    </location>
</feature>
<name>A0A0D2BIX7_9EURO</name>
<dbReference type="AlphaFoldDB" id="A0A0D2BIX7"/>
<feature type="region of interest" description="Disordered" evidence="5">
    <location>
        <begin position="1"/>
        <end position="20"/>
    </location>
</feature>
<keyword evidence="3 6" id="KW-1133">Transmembrane helix</keyword>
<feature type="transmembrane region" description="Helical" evidence="6">
    <location>
        <begin position="73"/>
        <end position="93"/>
    </location>
</feature>
<gene>
    <name evidence="7" type="ORF">PV06_10402</name>
</gene>
<dbReference type="EMBL" id="KN847344">
    <property type="protein sequence ID" value="KIW37357.1"/>
    <property type="molecule type" value="Genomic_DNA"/>
</dbReference>
<evidence type="ECO:0000313" key="8">
    <source>
        <dbReference type="Proteomes" id="UP000053342"/>
    </source>
</evidence>
<comment type="subcellular location">
    <subcellularLocation>
        <location evidence="1">Membrane</location>
        <topology evidence="1">Multi-pass membrane protein</topology>
    </subcellularLocation>
</comment>
<feature type="transmembrane region" description="Helical" evidence="6">
    <location>
        <begin position="47"/>
        <end position="66"/>
    </location>
</feature>
<dbReference type="RefSeq" id="XP_016257573.1">
    <property type="nucleotide sequence ID" value="XM_016411953.1"/>
</dbReference>
<dbReference type="GO" id="GO:0000324">
    <property type="term" value="C:fungal-type vacuole"/>
    <property type="evidence" value="ECO:0007669"/>
    <property type="project" value="TreeGrafter"/>
</dbReference>
<dbReference type="InterPro" id="IPR007568">
    <property type="entry name" value="RTA1"/>
</dbReference>
<feature type="transmembrane region" description="Helical" evidence="6">
    <location>
        <begin position="105"/>
        <end position="133"/>
    </location>
</feature>
<evidence type="ECO:0000256" key="5">
    <source>
        <dbReference type="SAM" id="MobiDB-lite"/>
    </source>
</evidence>
<evidence type="ECO:0000256" key="1">
    <source>
        <dbReference type="ARBA" id="ARBA00004141"/>
    </source>
</evidence>
<evidence type="ECO:0000256" key="4">
    <source>
        <dbReference type="ARBA" id="ARBA00023136"/>
    </source>
</evidence>
<evidence type="ECO:0000256" key="6">
    <source>
        <dbReference type="SAM" id="Phobius"/>
    </source>
</evidence>
<dbReference type="Proteomes" id="UP000053342">
    <property type="component" value="Unassembled WGS sequence"/>
</dbReference>
<evidence type="ECO:0000313" key="7">
    <source>
        <dbReference type="EMBL" id="KIW37357.1"/>
    </source>
</evidence>
<dbReference type="PANTHER" id="PTHR31465">
    <property type="entry name" value="PROTEIN RTA1-RELATED"/>
    <property type="match status" value="1"/>
</dbReference>
<dbReference type="PANTHER" id="PTHR31465:SF7">
    <property type="entry name" value="SPHINGOID LONG-CHAIN BASE TRANSPORTER RSB1"/>
    <property type="match status" value="1"/>
</dbReference>
<dbReference type="HOGENOM" id="CLU_033465_6_1_1"/>
<dbReference type="GO" id="GO:0005886">
    <property type="term" value="C:plasma membrane"/>
    <property type="evidence" value="ECO:0007669"/>
    <property type="project" value="TreeGrafter"/>
</dbReference>